<dbReference type="GO" id="GO:0046872">
    <property type="term" value="F:metal ion binding"/>
    <property type="evidence" value="ECO:0007669"/>
    <property type="project" value="UniProtKB-KW"/>
</dbReference>
<keyword evidence="1" id="KW-0479">Metal-binding</keyword>
<keyword evidence="1" id="KW-0408">Iron</keyword>
<evidence type="ECO:0000259" key="2">
    <source>
        <dbReference type="PROSITE" id="PS51471"/>
    </source>
</evidence>
<dbReference type="KEGG" id="avp:AVENP_1987"/>
<protein>
    <submittedName>
        <fullName evidence="3">Proline hydroxylase</fullName>
    </submittedName>
</protein>
<dbReference type="Pfam" id="PF13640">
    <property type="entry name" value="2OG-FeII_Oxy_3"/>
    <property type="match status" value="1"/>
</dbReference>
<dbReference type="AlphaFoldDB" id="A0AAE7B8R3"/>
<keyword evidence="1" id="KW-0560">Oxidoreductase</keyword>
<comment type="similarity">
    <text evidence="1">Belongs to the iron/ascorbate-dependent oxidoreductase family.</text>
</comment>
<dbReference type="InterPro" id="IPR044862">
    <property type="entry name" value="Pro_4_hyd_alph_FE2OG_OXY"/>
</dbReference>
<reference evidence="3 4" key="1">
    <citation type="submission" date="2020-05" db="EMBL/GenBank/DDBJ databases">
        <title>Complete genome sequencing of Campylobacter and Arcobacter type strains.</title>
        <authorList>
            <person name="Miller W.G."/>
            <person name="Yee E."/>
        </authorList>
    </citation>
    <scope>NUCLEOTIDE SEQUENCE [LARGE SCALE GENOMIC DNA]</scope>
    <source>
        <strain evidence="3 4">LMG 26156</strain>
    </source>
</reference>
<name>A0AAE7B8R3_9BACT</name>
<dbReference type="PROSITE" id="PS51471">
    <property type="entry name" value="FE2OG_OXY"/>
    <property type="match status" value="1"/>
</dbReference>
<evidence type="ECO:0000256" key="1">
    <source>
        <dbReference type="RuleBase" id="RU003682"/>
    </source>
</evidence>
<evidence type="ECO:0000313" key="4">
    <source>
        <dbReference type="Proteomes" id="UP000503482"/>
    </source>
</evidence>
<dbReference type="Gene3D" id="2.60.120.620">
    <property type="entry name" value="q2cbj1_9rhob like domain"/>
    <property type="match status" value="1"/>
</dbReference>
<gene>
    <name evidence="3" type="ORF">AVENP_1987</name>
</gene>
<dbReference type="Proteomes" id="UP000503482">
    <property type="component" value="Chromosome"/>
</dbReference>
<accession>A0AAE7B8R3</accession>
<proteinExistence type="inferred from homology"/>
<keyword evidence="4" id="KW-1185">Reference proteome</keyword>
<sequence length="274" mass="32297">MIKDRLYYSNIIVNKIEENREIIIKNIELQVKKGSNFIFFTIDNLLPVEDVMEIYSKFPKKEEMREKKNLREYKLIEAQLNNHDRILEEITYSFQEKKVINSIASIIGKDDIIADEFLYAGGLSRMEEGNYLNPHLDNSHDKDRSLYRVLNLLYYITPNREIEDGGNLELWDKGLKNDQTVIHSKFNRLAIMVTNKESWHGVSKVKKGNRCCVSNYYFSKKPMSTDDYFHVTSFRGFPDQKIKDIILQGDTILRTSIRKLFPKGIVKNNHIYKK</sequence>
<organism evidence="3 4">
    <name type="scientific">Arcobacter venerupis</name>
    <dbReference type="NCBI Taxonomy" id="1054033"/>
    <lineage>
        <taxon>Bacteria</taxon>
        <taxon>Pseudomonadati</taxon>
        <taxon>Campylobacterota</taxon>
        <taxon>Epsilonproteobacteria</taxon>
        <taxon>Campylobacterales</taxon>
        <taxon>Arcobacteraceae</taxon>
        <taxon>Arcobacter</taxon>
    </lineage>
</organism>
<evidence type="ECO:0000313" key="3">
    <source>
        <dbReference type="EMBL" id="QKF67528.1"/>
    </source>
</evidence>
<dbReference type="RefSeq" id="WP_128357912.1">
    <property type="nucleotide sequence ID" value="NZ_CP053840.1"/>
</dbReference>
<dbReference type="InterPro" id="IPR005123">
    <property type="entry name" value="Oxoglu/Fe-dep_dioxygenase_dom"/>
</dbReference>
<dbReference type="EMBL" id="CP053840">
    <property type="protein sequence ID" value="QKF67528.1"/>
    <property type="molecule type" value="Genomic_DNA"/>
</dbReference>
<dbReference type="GO" id="GO:0016491">
    <property type="term" value="F:oxidoreductase activity"/>
    <property type="evidence" value="ECO:0007669"/>
    <property type="project" value="UniProtKB-KW"/>
</dbReference>
<feature type="domain" description="Fe2OG dioxygenase" evidence="2">
    <location>
        <begin position="116"/>
        <end position="220"/>
    </location>
</feature>